<feature type="transmembrane region" description="Helical" evidence="1">
    <location>
        <begin position="52"/>
        <end position="73"/>
    </location>
</feature>
<keyword evidence="1" id="KW-1133">Transmembrane helix</keyword>
<organism evidence="2">
    <name type="scientific">Eucalyptus grandis</name>
    <name type="common">Flooded gum</name>
    <dbReference type="NCBI Taxonomy" id="71139"/>
    <lineage>
        <taxon>Eukaryota</taxon>
        <taxon>Viridiplantae</taxon>
        <taxon>Streptophyta</taxon>
        <taxon>Embryophyta</taxon>
        <taxon>Tracheophyta</taxon>
        <taxon>Spermatophyta</taxon>
        <taxon>Magnoliopsida</taxon>
        <taxon>eudicotyledons</taxon>
        <taxon>Gunneridae</taxon>
        <taxon>Pentapetalae</taxon>
        <taxon>rosids</taxon>
        <taxon>malvids</taxon>
        <taxon>Myrtales</taxon>
        <taxon>Myrtaceae</taxon>
        <taxon>Myrtoideae</taxon>
        <taxon>Eucalypteae</taxon>
        <taxon>Eucalyptus</taxon>
    </lineage>
</organism>
<evidence type="ECO:0000313" key="2">
    <source>
        <dbReference type="EMBL" id="KCW60671.1"/>
    </source>
</evidence>
<proteinExistence type="predicted"/>
<name>A0A059B433_EUCGR</name>
<dbReference type="AlphaFoldDB" id="A0A059B433"/>
<protein>
    <submittedName>
        <fullName evidence="2">Uncharacterized protein</fullName>
    </submittedName>
</protein>
<keyword evidence="1" id="KW-0812">Transmembrane</keyword>
<dbReference type="InParanoid" id="A0A059B433"/>
<evidence type="ECO:0000256" key="1">
    <source>
        <dbReference type="SAM" id="Phobius"/>
    </source>
</evidence>
<keyword evidence="1" id="KW-0472">Membrane</keyword>
<sequence length="74" mass="7937">MVFSSSLGWDDSPIILTTPTPKAKIAMPVTAASASALVRLDWLARAVSLDSVASPFSSLLLLSVPPMWIWLLIL</sequence>
<gene>
    <name evidence="2" type="ORF">EUGRSUZ_H03401</name>
</gene>
<accession>A0A059B433</accession>
<dbReference type="Gramene" id="KCW60671">
    <property type="protein sequence ID" value="KCW60671"/>
    <property type="gene ID" value="EUGRSUZ_H03401"/>
</dbReference>
<reference evidence="2" key="1">
    <citation type="submission" date="2013-07" db="EMBL/GenBank/DDBJ databases">
        <title>The genome of Eucalyptus grandis.</title>
        <authorList>
            <person name="Schmutz J."/>
            <person name="Hayes R."/>
            <person name="Myburg A."/>
            <person name="Tuskan G."/>
            <person name="Grattapaglia D."/>
            <person name="Rokhsar D.S."/>
        </authorList>
    </citation>
    <scope>NUCLEOTIDE SEQUENCE</scope>
    <source>
        <tissue evidence="2">Leaf extractions</tissue>
    </source>
</reference>
<dbReference type="EMBL" id="KK198760">
    <property type="protein sequence ID" value="KCW60671.1"/>
    <property type="molecule type" value="Genomic_DNA"/>
</dbReference>